<evidence type="ECO:0000256" key="5">
    <source>
        <dbReference type="ARBA" id="ARBA00022825"/>
    </source>
</evidence>
<dbReference type="EMBL" id="SWCJ01000012">
    <property type="protein sequence ID" value="TKB53371.1"/>
    <property type="molecule type" value="Genomic_DNA"/>
</dbReference>
<dbReference type="OrthoDB" id="9806592at2"/>
<dbReference type="GO" id="GO:0006515">
    <property type="term" value="P:protein quality control for misfolded or incompletely synthesized proteins"/>
    <property type="evidence" value="ECO:0007669"/>
    <property type="project" value="TreeGrafter"/>
</dbReference>
<dbReference type="Pfam" id="PF00574">
    <property type="entry name" value="CLP_protease"/>
    <property type="match status" value="1"/>
</dbReference>
<dbReference type="Proteomes" id="UP000305675">
    <property type="component" value="Unassembled WGS sequence"/>
</dbReference>
<evidence type="ECO:0000256" key="3">
    <source>
        <dbReference type="ARBA" id="ARBA00022670"/>
    </source>
</evidence>
<keyword evidence="2" id="KW-0963">Cytoplasm</keyword>
<keyword evidence="3 8" id="KW-0645">Protease</keyword>
<evidence type="ECO:0000256" key="7">
    <source>
        <dbReference type="SAM" id="MobiDB-lite"/>
    </source>
</evidence>
<dbReference type="SUPFAM" id="SSF52096">
    <property type="entry name" value="ClpP/crotonase"/>
    <property type="match status" value="1"/>
</dbReference>
<dbReference type="CDD" id="cd07016">
    <property type="entry name" value="S14_ClpP_1"/>
    <property type="match status" value="1"/>
</dbReference>
<organism evidence="8 9">
    <name type="scientific">Ferrimonas aestuarii</name>
    <dbReference type="NCBI Taxonomy" id="2569539"/>
    <lineage>
        <taxon>Bacteria</taxon>
        <taxon>Pseudomonadati</taxon>
        <taxon>Pseudomonadota</taxon>
        <taxon>Gammaproteobacteria</taxon>
        <taxon>Alteromonadales</taxon>
        <taxon>Ferrimonadaceae</taxon>
        <taxon>Ferrimonas</taxon>
    </lineage>
</organism>
<dbReference type="NCBIfam" id="NF045542">
    <property type="entry name" value="Clp_rel_HeadMat"/>
    <property type="match status" value="1"/>
</dbReference>
<gene>
    <name evidence="8" type="ORF">FCL42_14615</name>
</gene>
<dbReference type="GO" id="GO:0009368">
    <property type="term" value="C:endopeptidase Clp complex"/>
    <property type="evidence" value="ECO:0007669"/>
    <property type="project" value="TreeGrafter"/>
</dbReference>
<evidence type="ECO:0000256" key="1">
    <source>
        <dbReference type="ARBA" id="ARBA00007039"/>
    </source>
</evidence>
<dbReference type="GO" id="GO:0004252">
    <property type="term" value="F:serine-type endopeptidase activity"/>
    <property type="evidence" value="ECO:0007669"/>
    <property type="project" value="InterPro"/>
</dbReference>
<reference evidence="8 9" key="1">
    <citation type="submission" date="2019-04" db="EMBL/GenBank/DDBJ databases">
        <authorList>
            <person name="Hwang J.C."/>
        </authorList>
    </citation>
    <scope>NUCLEOTIDE SEQUENCE [LARGE SCALE GENOMIC DNA]</scope>
    <source>
        <strain evidence="8 9">IMCC35002</strain>
    </source>
</reference>
<comment type="similarity">
    <text evidence="1 6">Belongs to the peptidase S14 family.</text>
</comment>
<evidence type="ECO:0000256" key="4">
    <source>
        <dbReference type="ARBA" id="ARBA00022801"/>
    </source>
</evidence>
<feature type="compositionally biased region" description="Low complexity" evidence="7">
    <location>
        <begin position="227"/>
        <end position="239"/>
    </location>
</feature>
<comment type="caution">
    <text evidence="8">The sequence shown here is derived from an EMBL/GenBank/DDBJ whole genome shotgun (WGS) entry which is preliminary data.</text>
</comment>
<accession>A0A4U1BL26</accession>
<dbReference type="Pfam" id="PF25209">
    <property type="entry name" value="Phage_capsid_4"/>
    <property type="match status" value="1"/>
</dbReference>
<dbReference type="NCBIfam" id="NF045540">
    <property type="entry name" value="scaf_prot_MCP1"/>
    <property type="match status" value="1"/>
</dbReference>
<dbReference type="AlphaFoldDB" id="A0A4U1BL26"/>
<protein>
    <recommendedName>
        <fullName evidence="6">ATP-dependent Clp protease proteolytic subunit</fullName>
    </recommendedName>
</protein>
<evidence type="ECO:0000256" key="6">
    <source>
        <dbReference type="RuleBase" id="RU003567"/>
    </source>
</evidence>
<dbReference type="GO" id="GO:0004176">
    <property type="term" value="F:ATP-dependent peptidase activity"/>
    <property type="evidence" value="ECO:0007669"/>
    <property type="project" value="InterPro"/>
</dbReference>
<sequence length="670" mass="71588">MPQASTQVSQMAETWYQIKASGNDSAEILIYDEIGGWGVSARSFARDIKELGKVTNITVRIHSGGGDVFEGMAIYNLLKQHPANVTVYIDGLAASMASVIAMAGDTIIMPSNTMMMVHKPWGIQGGDAEDMRRYADLLDKVEGALISAYLDKTGIDETELQALLAEETWLTGSEAVEKGFADQLVEPLQAAASLTSNRLQEFENMPKAVQELMRPQGNANPTPPANPQGGQNQPEAPAAAPQPPASGMSLAQFQAQETERKDSIKSLFANFGGDRATALAEVQQTCLDDMSIDAAAAKDLILAALGKETTPSSGGEQIYAGNGNLVGDSVRASLMARTGHEDAQADNAYNHMTLRELARASLTERGVGVAAANPLQMVGLAFTHSSSDFGNILLDVAHKSLLMGWEDADETFEQWTKKGQLSDFKPAKRVGMDAFPALRQVREGAEYKYVTVGDRGEKIALATYGELFSITRQAIINDDLSVLMGVPEAMGRAAKATIGDLVYAVLTSNPKLSDGKPLFHAEHGNLISGAPDVGNLSKGKAKMRRQKLGERNLNIRPAFALAPVALEDTIKQVIASQSVAGTETNSGVANPIRNMAEVIGEPRLDDDSATAWYLTAAQGRDTIEVAYFNGIETPFIDQMEGFTTDGVATKVRIDAGVAPLDHRGLLKSSG</sequence>
<proteinExistence type="inferred from homology"/>
<dbReference type="PANTHER" id="PTHR10381">
    <property type="entry name" value="ATP-DEPENDENT CLP PROTEASE PROTEOLYTIC SUBUNIT"/>
    <property type="match status" value="1"/>
</dbReference>
<evidence type="ECO:0000256" key="2">
    <source>
        <dbReference type="ARBA" id="ARBA00022490"/>
    </source>
</evidence>
<evidence type="ECO:0000313" key="9">
    <source>
        <dbReference type="Proteomes" id="UP000305675"/>
    </source>
</evidence>
<dbReference type="InterPro" id="IPR023562">
    <property type="entry name" value="ClpP/TepA"/>
</dbReference>
<dbReference type="PANTHER" id="PTHR10381:SF70">
    <property type="entry name" value="ATP-DEPENDENT CLP PROTEASE PROTEOLYTIC SUBUNIT"/>
    <property type="match status" value="1"/>
</dbReference>
<dbReference type="InterPro" id="IPR001907">
    <property type="entry name" value="ClpP"/>
</dbReference>
<feature type="region of interest" description="Disordered" evidence="7">
    <location>
        <begin position="214"/>
        <end position="249"/>
    </location>
</feature>
<dbReference type="PRINTS" id="PR00127">
    <property type="entry name" value="CLPPROTEASEP"/>
</dbReference>
<dbReference type="Gene3D" id="3.90.226.10">
    <property type="entry name" value="2-enoyl-CoA Hydratase, Chain A, domain 1"/>
    <property type="match status" value="1"/>
</dbReference>
<dbReference type="GO" id="GO:0051117">
    <property type="term" value="F:ATPase binding"/>
    <property type="evidence" value="ECO:0007669"/>
    <property type="project" value="TreeGrafter"/>
</dbReference>
<keyword evidence="5" id="KW-0720">Serine protease</keyword>
<keyword evidence="9" id="KW-1185">Reference proteome</keyword>
<dbReference type="InterPro" id="IPR029045">
    <property type="entry name" value="ClpP/crotonase-like_dom_sf"/>
</dbReference>
<keyword evidence="4" id="KW-0378">Hydrolase</keyword>
<name>A0A4U1BL26_9GAMM</name>
<evidence type="ECO:0000313" key="8">
    <source>
        <dbReference type="EMBL" id="TKB53371.1"/>
    </source>
</evidence>